<organism evidence="6 7">
    <name type="scientific">Planifilum fulgidum</name>
    <dbReference type="NCBI Taxonomy" id="201973"/>
    <lineage>
        <taxon>Bacteria</taxon>
        <taxon>Bacillati</taxon>
        <taxon>Bacillota</taxon>
        <taxon>Bacilli</taxon>
        <taxon>Bacillales</taxon>
        <taxon>Thermoactinomycetaceae</taxon>
        <taxon>Planifilum</taxon>
    </lineage>
</organism>
<reference evidence="6 7" key="1">
    <citation type="submission" date="2016-10" db="EMBL/GenBank/DDBJ databases">
        <authorList>
            <person name="de Groot N.N."/>
        </authorList>
    </citation>
    <scope>NUCLEOTIDE SEQUENCE [LARGE SCALE GENOMIC DNA]</scope>
    <source>
        <strain evidence="6 7">DSM 44945</strain>
    </source>
</reference>
<keyword evidence="7" id="KW-1185">Reference proteome</keyword>
<accession>A0A1I2PDL9</accession>
<dbReference type="EC" id="6.3.5.4" evidence="2"/>
<dbReference type="PANTHER" id="PTHR43284">
    <property type="entry name" value="ASPARAGINE SYNTHETASE (GLUTAMINE-HYDROLYZING)"/>
    <property type="match status" value="1"/>
</dbReference>
<feature type="domain" description="Asparagine synthetase" evidence="5">
    <location>
        <begin position="1"/>
        <end position="145"/>
    </location>
</feature>
<dbReference type="GO" id="GO:0006529">
    <property type="term" value="P:asparagine biosynthetic process"/>
    <property type="evidence" value="ECO:0007669"/>
    <property type="project" value="UniProtKB-KW"/>
</dbReference>
<dbReference type="SUPFAM" id="SSF52402">
    <property type="entry name" value="Adenine nucleotide alpha hydrolases-like"/>
    <property type="match status" value="1"/>
</dbReference>
<dbReference type="InterPro" id="IPR051786">
    <property type="entry name" value="ASN_synthetase/amidase"/>
</dbReference>
<dbReference type="GO" id="GO:0004066">
    <property type="term" value="F:asparagine synthase (glutamine-hydrolyzing) activity"/>
    <property type="evidence" value="ECO:0007669"/>
    <property type="project" value="UniProtKB-EC"/>
</dbReference>
<dbReference type="Gene3D" id="3.40.50.620">
    <property type="entry name" value="HUPs"/>
    <property type="match status" value="1"/>
</dbReference>
<dbReference type="Proteomes" id="UP000198661">
    <property type="component" value="Unassembled WGS sequence"/>
</dbReference>
<dbReference type="EMBL" id="FOOK01000017">
    <property type="protein sequence ID" value="SFG13199.1"/>
    <property type="molecule type" value="Genomic_DNA"/>
</dbReference>
<evidence type="ECO:0000313" key="6">
    <source>
        <dbReference type="EMBL" id="SFG13199.1"/>
    </source>
</evidence>
<keyword evidence="3" id="KW-0061">Asparagine biosynthesis</keyword>
<dbReference type="AlphaFoldDB" id="A0A1I2PDL9"/>
<evidence type="ECO:0000256" key="1">
    <source>
        <dbReference type="ARBA" id="ARBA00005187"/>
    </source>
</evidence>
<evidence type="ECO:0000256" key="2">
    <source>
        <dbReference type="ARBA" id="ARBA00012737"/>
    </source>
</evidence>
<evidence type="ECO:0000313" key="7">
    <source>
        <dbReference type="Proteomes" id="UP000198661"/>
    </source>
</evidence>
<dbReference type="CDD" id="cd01991">
    <property type="entry name" value="Asn_synthase_B_C"/>
    <property type="match status" value="1"/>
</dbReference>
<proteinExistence type="predicted"/>
<dbReference type="STRING" id="201973.SAMN04488025_11713"/>
<name>A0A1I2PDL9_9BACL</name>
<sequence>MSYLFITRFLSYLLERKDRMSMDNGLEARVPFSDYRLVQYLFNVPYSMKTVDQVEKSLLRRAFQGYLPEEVLTRKKSAYPSNTDPGYYQNIRSMLNEMIEDPQAPLVPFLDKQKLNYISGHLFEKAPFEVGKMMEFVLHVNQWLRDYKISLKL</sequence>
<dbReference type="Pfam" id="PF00733">
    <property type="entry name" value="Asn_synthase"/>
    <property type="match status" value="1"/>
</dbReference>
<protein>
    <recommendedName>
        <fullName evidence="2">asparagine synthase (glutamine-hydrolyzing)</fullName>
        <ecNumber evidence="2">6.3.5.4</ecNumber>
    </recommendedName>
</protein>
<dbReference type="PANTHER" id="PTHR43284:SF1">
    <property type="entry name" value="ASPARAGINE SYNTHETASE"/>
    <property type="match status" value="1"/>
</dbReference>
<keyword evidence="3" id="KW-0028">Amino-acid biosynthesis</keyword>
<gene>
    <name evidence="6" type="ORF">SAMN04488025_11713</name>
</gene>
<comment type="pathway">
    <text evidence="1">Amino-acid biosynthesis; L-asparagine biosynthesis; L-asparagine from L-aspartate (L-Gln route): step 1/1.</text>
</comment>
<comment type="catalytic activity">
    <reaction evidence="4">
        <text>L-aspartate + L-glutamine + ATP + H2O = L-asparagine + L-glutamate + AMP + diphosphate + H(+)</text>
        <dbReference type="Rhea" id="RHEA:12228"/>
        <dbReference type="ChEBI" id="CHEBI:15377"/>
        <dbReference type="ChEBI" id="CHEBI:15378"/>
        <dbReference type="ChEBI" id="CHEBI:29985"/>
        <dbReference type="ChEBI" id="CHEBI:29991"/>
        <dbReference type="ChEBI" id="CHEBI:30616"/>
        <dbReference type="ChEBI" id="CHEBI:33019"/>
        <dbReference type="ChEBI" id="CHEBI:58048"/>
        <dbReference type="ChEBI" id="CHEBI:58359"/>
        <dbReference type="ChEBI" id="CHEBI:456215"/>
        <dbReference type="EC" id="6.3.5.4"/>
    </reaction>
</comment>
<dbReference type="InterPro" id="IPR001962">
    <property type="entry name" value="Asn_synthase"/>
</dbReference>
<evidence type="ECO:0000259" key="5">
    <source>
        <dbReference type="Pfam" id="PF00733"/>
    </source>
</evidence>
<dbReference type="InterPro" id="IPR014729">
    <property type="entry name" value="Rossmann-like_a/b/a_fold"/>
</dbReference>
<evidence type="ECO:0000256" key="3">
    <source>
        <dbReference type="ARBA" id="ARBA00022888"/>
    </source>
</evidence>
<evidence type="ECO:0000256" key="4">
    <source>
        <dbReference type="ARBA" id="ARBA00048741"/>
    </source>
</evidence>